<dbReference type="PANTHER" id="PTHR24096">
    <property type="entry name" value="LONG-CHAIN-FATTY-ACID--COA LIGASE"/>
    <property type="match status" value="1"/>
</dbReference>
<sequence length="218" mass="24634">MSGIESGASVGFSQTCKSSWADPDLMSRVLRLNREARIVDDDLNDVDEGQDGEMMVRGPTVFRRYLNDSVATRETFHDGWMRTGDVLHFDREGFLYLTDRKKELIKYKGFQVAPSELEGILTSHPFVDEGVVCAKWDEQEGTEIPMAYVTLTHLAPKDPVGRRNAVSEIEHFVNRKVSSYKKLRGGVEILEEIPKTASGKILRRMMPVRLAMARAAKL</sequence>
<gene>
    <name evidence="4" type="ORF">N0V83_005327</name>
</gene>
<evidence type="ECO:0000259" key="3">
    <source>
        <dbReference type="Pfam" id="PF13193"/>
    </source>
</evidence>
<dbReference type="OrthoDB" id="1898221at2759"/>
<name>A0A9W9CLX4_9PLEO</name>
<comment type="similarity">
    <text evidence="1">Belongs to the ATP-dependent AMP-binding enzyme family.</text>
</comment>
<dbReference type="Gene3D" id="3.30.300.30">
    <property type="match status" value="1"/>
</dbReference>
<dbReference type="PANTHER" id="PTHR24096:SF149">
    <property type="entry name" value="AMP-BINDING DOMAIN-CONTAINING PROTEIN-RELATED"/>
    <property type="match status" value="1"/>
</dbReference>
<dbReference type="Gene3D" id="3.40.50.12780">
    <property type="entry name" value="N-terminal domain of ligase-like"/>
    <property type="match status" value="1"/>
</dbReference>
<keyword evidence="5" id="KW-1185">Reference proteome</keyword>
<dbReference type="InterPro" id="IPR025110">
    <property type="entry name" value="AMP-bd_C"/>
</dbReference>
<dbReference type="Pfam" id="PF13193">
    <property type="entry name" value="AMP-binding_C"/>
    <property type="match status" value="1"/>
</dbReference>
<dbReference type="EMBL" id="JAPEUY010000009">
    <property type="protein sequence ID" value="KAJ4369565.1"/>
    <property type="molecule type" value="Genomic_DNA"/>
</dbReference>
<feature type="domain" description="AMP-binding enzyme C-terminal" evidence="3">
    <location>
        <begin position="116"/>
        <end position="200"/>
    </location>
</feature>
<dbReference type="Proteomes" id="UP001140560">
    <property type="component" value="Unassembled WGS sequence"/>
</dbReference>
<protein>
    <recommendedName>
        <fullName evidence="3">AMP-binding enzyme C-terminal domain-containing protein</fullName>
    </recommendedName>
</protein>
<proteinExistence type="inferred from homology"/>
<organism evidence="4 5">
    <name type="scientific">Neocucurbitaria cava</name>
    <dbReference type="NCBI Taxonomy" id="798079"/>
    <lineage>
        <taxon>Eukaryota</taxon>
        <taxon>Fungi</taxon>
        <taxon>Dikarya</taxon>
        <taxon>Ascomycota</taxon>
        <taxon>Pezizomycotina</taxon>
        <taxon>Dothideomycetes</taxon>
        <taxon>Pleosporomycetidae</taxon>
        <taxon>Pleosporales</taxon>
        <taxon>Pleosporineae</taxon>
        <taxon>Cucurbitariaceae</taxon>
        <taxon>Neocucurbitaria</taxon>
    </lineage>
</organism>
<evidence type="ECO:0000256" key="2">
    <source>
        <dbReference type="ARBA" id="ARBA00022598"/>
    </source>
</evidence>
<reference evidence="4" key="1">
    <citation type="submission" date="2022-10" db="EMBL/GenBank/DDBJ databases">
        <title>Tapping the CABI collections for fungal endophytes: first genome assemblies for Collariella, Neodidymelliopsis, Ascochyta clinopodiicola, Didymella pomorum, Didymosphaeria variabile, Neocosmospora piperis and Neocucurbitaria cava.</title>
        <authorList>
            <person name="Hill R."/>
        </authorList>
    </citation>
    <scope>NUCLEOTIDE SEQUENCE</scope>
    <source>
        <strain evidence="4">IMI 356814</strain>
    </source>
</reference>
<dbReference type="SUPFAM" id="SSF56801">
    <property type="entry name" value="Acetyl-CoA synthetase-like"/>
    <property type="match status" value="1"/>
</dbReference>
<dbReference type="InterPro" id="IPR045851">
    <property type="entry name" value="AMP-bd_C_sf"/>
</dbReference>
<evidence type="ECO:0000313" key="5">
    <source>
        <dbReference type="Proteomes" id="UP001140560"/>
    </source>
</evidence>
<dbReference type="GO" id="GO:0016405">
    <property type="term" value="F:CoA-ligase activity"/>
    <property type="evidence" value="ECO:0007669"/>
    <property type="project" value="TreeGrafter"/>
</dbReference>
<evidence type="ECO:0000256" key="1">
    <source>
        <dbReference type="ARBA" id="ARBA00006432"/>
    </source>
</evidence>
<evidence type="ECO:0000313" key="4">
    <source>
        <dbReference type="EMBL" id="KAJ4369565.1"/>
    </source>
</evidence>
<accession>A0A9W9CLX4</accession>
<keyword evidence="2" id="KW-0436">Ligase</keyword>
<dbReference type="InterPro" id="IPR042099">
    <property type="entry name" value="ANL_N_sf"/>
</dbReference>
<comment type="caution">
    <text evidence="4">The sequence shown here is derived from an EMBL/GenBank/DDBJ whole genome shotgun (WGS) entry which is preliminary data.</text>
</comment>
<dbReference type="AlphaFoldDB" id="A0A9W9CLX4"/>